<sequence length="270" mass="28194">MPSPTGSPSPSPTAEPSVRVQLLGTLAVTPGGPPSLQAAAGAQVTTHPGDALQITVTLADDPIPTRLELRLTPGAQEVTVNGGVAVIGTLPDGVLAAVPEPEVLDEDDQPVASALSARDGSLLLMVTPEERHAGAITAELWVGRQVIDEVTVGAERDQPMYAIARTPFGHALLGGGLGSPGARELFEQLGWRQAVALQPALSSPDSLKQQFDCHVLGAPRKQSWNLEAFRLDHPDWMRGALEHRCNWEAEHVPVPTATPGSPSPSASESG</sequence>
<organism evidence="1 2">
    <name type="scientific">Tessaracoccus oleiagri</name>
    <dbReference type="NCBI Taxonomy" id="686624"/>
    <lineage>
        <taxon>Bacteria</taxon>
        <taxon>Bacillati</taxon>
        <taxon>Actinomycetota</taxon>
        <taxon>Actinomycetes</taxon>
        <taxon>Propionibacteriales</taxon>
        <taxon>Propionibacteriaceae</taxon>
        <taxon>Tessaracoccus</taxon>
    </lineage>
</organism>
<reference evidence="1 2" key="1">
    <citation type="submission" date="2016-10" db="EMBL/GenBank/DDBJ databases">
        <authorList>
            <person name="de Groot N.N."/>
        </authorList>
    </citation>
    <scope>NUCLEOTIDE SEQUENCE [LARGE SCALE GENOMIC DNA]</scope>
    <source>
        <strain evidence="1 2">CGMCC 1.9159</strain>
    </source>
</reference>
<evidence type="ECO:0008006" key="3">
    <source>
        <dbReference type="Google" id="ProtNLM"/>
    </source>
</evidence>
<dbReference type="EMBL" id="FNGP01000003">
    <property type="protein sequence ID" value="SDL52433.1"/>
    <property type="molecule type" value="Genomic_DNA"/>
</dbReference>
<name>A0A1G9KSD7_9ACTN</name>
<keyword evidence="2" id="KW-1185">Reference proteome</keyword>
<protein>
    <recommendedName>
        <fullName evidence="3">DUF2599 domain-containing protein</fullName>
    </recommendedName>
</protein>
<dbReference type="AlphaFoldDB" id="A0A1G9KSD7"/>
<proteinExistence type="predicted"/>
<dbReference type="Proteomes" id="UP000199475">
    <property type="component" value="Unassembled WGS sequence"/>
</dbReference>
<accession>A0A1G9KSD7</accession>
<evidence type="ECO:0000313" key="1">
    <source>
        <dbReference type="EMBL" id="SDL52433.1"/>
    </source>
</evidence>
<gene>
    <name evidence="1" type="ORF">SAMN04488242_1798</name>
</gene>
<dbReference type="Pfam" id="PF10783">
    <property type="entry name" value="DUF2599"/>
    <property type="match status" value="1"/>
</dbReference>
<dbReference type="InterPro" id="IPR019719">
    <property type="entry name" value="DUF2599"/>
</dbReference>
<dbReference type="STRING" id="686624.SAMN04488242_1798"/>
<evidence type="ECO:0000313" key="2">
    <source>
        <dbReference type="Proteomes" id="UP000199475"/>
    </source>
</evidence>